<gene>
    <name evidence="2" type="ORF">RY831_15040</name>
</gene>
<dbReference type="RefSeq" id="WP_326507194.1">
    <property type="nucleotide sequence ID" value="NZ_JAWIIV010000011.1"/>
</dbReference>
<dbReference type="Proteomes" id="UP001352263">
    <property type="component" value="Unassembled WGS sequence"/>
</dbReference>
<evidence type="ECO:0000313" key="3">
    <source>
        <dbReference type="Proteomes" id="UP001352263"/>
    </source>
</evidence>
<comment type="caution">
    <text evidence="2">The sequence shown here is derived from an EMBL/GenBank/DDBJ whole genome shotgun (WGS) entry which is preliminary data.</text>
</comment>
<sequence length="392" mass="42038">MSVADLKKKWMGMSQPMRTLTFVVGLMTVLMTVGALVMGNDSGATSSKPSEANVTNLRLPVKRDNTTLEIAAANDVNAQEIKSVRRDLELERENNRKLLLKLEEKTNAGSTDSVSADLVKEVMALRSRIEDMEKKGTGPQPTLNEPLPTPSAAPLEDEKPVVKLRVTGGAKIVDEKKVQKQIAPPIAYLPPGAMFEAVLLNGMDAPTSSVAQKNPVPALMRVKSEAILPNNFTHNIKECFVLVSGFGVLSSERAQLRTETFSCIKENGQVIEGKVDGYVVGEDGRVAPRGRLVSKQGQMIAKSLVAGVLSGFGQALTPTTVPQLNLMPGSTQQTQSADLGSVAQTGVARGFSDASKAASQFFLEMAREMTPVVEIDAGRKLTVVLIKGIELK</sequence>
<dbReference type="CDD" id="cd16430">
    <property type="entry name" value="TraB"/>
    <property type="match status" value="1"/>
</dbReference>
<proteinExistence type="predicted"/>
<dbReference type="InterPro" id="IPR005498">
    <property type="entry name" value="T4SS_VirB10/TraB/TrbI"/>
</dbReference>
<dbReference type="EMBL" id="JAWIIV010000011">
    <property type="protein sequence ID" value="MEC4720476.1"/>
    <property type="molecule type" value="Genomic_DNA"/>
</dbReference>
<dbReference type="Pfam" id="PF03743">
    <property type="entry name" value="TrbI"/>
    <property type="match status" value="1"/>
</dbReference>
<reference evidence="2 3" key="1">
    <citation type="submission" date="2023-10" db="EMBL/GenBank/DDBJ databases">
        <title>Noviherbaspirillum sp. CPCC 100848 genome assembly.</title>
        <authorList>
            <person name="Li X.Y."/>
            <person name="Fang X.M."/>
        </authorList>
    </citation>
    <scope>NUCLEOTIDE SEQUENCE [LARGE SCALE GENOMIC DNA]</scope>
    <source>
        <strain evidence="2 3">CPCC 100848</strain>
    </source>
</reference>
<name>A0ABU6JA26_9BURK</name>
<evidence type="ECO:0000256" key="1">
    <source>
        <dbReference type="SAM" id="MobiDB-lite"/>
    </source>
</evidence>
<organism evidence="2 3">
    <name type="scientific">Noviherbaspirillum album</name>
    <dbReference type="NCBI Taxonomy" id="3080276"/>
    <lineage>
        <taxon>Bacteria</taxon>
        <taxon>Pseudomonadati</taxon>
        <taxon>Pseudomonadota</taxon>
        <taxon>Betaproteobacteria</taxon>
        <taxon>Burkholderiales</taxon>
        <taxon>Oxalobacteraceae</taxon>
        <taxon>Noviherbaspirillum</taxon>
    </lineage>
</organism>
<keyword evidence="3" id="KW-1185">Reference proteome</keyword>
<feature type="region of interest" description="Disordered" evidence="1">
    <location>
        <begin position="131"/>
        <end position="154"/>
    </location>
</feature>
<accession>A0ABU6JA26</accession>
<protein>
    <submittedName>
        <fullName evidence="2">TraB/VirB10 family protein</fullName>
    </submittedName>
</protein>
<evidence type="ECO:0000313" key="2">
    <source>
        <dbReference type="EMBL" id="MEC4720476.1"/>
    </source>
</evidence>